<dbReference type="Proteomes" id="UP000231194">
    <property type="component" value="Unassembled WGS sequence"/>
</dbReference>
<evidence type="ECO:0000313" key="1">
    <source>
        <dbReference type="EMBL" id="PJG49935.1"/>
    </source>
</evidence>
<dbReference type="EMBL" id="PGVG01000183">
    <property type="protein sequence ID" value="PJG49935.1"/>
    <property type="molecule type" value="Genomic_DNA"/>
</dbReference>
<organism evidence="1 2">
    <name type="scientific">Bradyrhizobium forestalis</name>
    <dbReference type="NCBI Taxonomy" id="1419263"/>
    <lineage>
        <taxon>Bacteria</taxon>
        <taxon>Pseudomonadati</taxon>
        <taxon>Pseudomonadota</taxon>
        <taxon>Alphaproteobacteria</taxon>
        <taxon>Hyphomicrobiales</taxon>
        <taxon>Nitrobacteraceae</taxon>
        <taxon>Bradyrhizobium</taxon>
    </lineage>
</organism>
<comment type="caution">
    <text evidence="1">The sequence shown here is derived from an EMBL/GenBank/DDBJ whole genome shotgun (WGS) entry which is preliminary data.</text>
</comment>
<feature type="non-terminal residue" evidence="1">
    <location>
        <position position="70"/>
    </location>
</feature>
<name>A0A2M8QWH9_9BRAD</name>
<sequence length="70" mass="7891">WWARLDEAGCRFVTRLKKNTPFNVVAENHVSKSSNVVGDRIGPLPARLANSRKNPLQVPVREIRVIIENG</sequence>
<protein>
    <submittedName>
        <fullName evidence="1">IS4 family transposase</fullName>
    </submittedName>
</protein>
<reference evidence="1 2" key="1">
    <citation type="submission" date="2017-11" db="EMBL/GenBank/DDBJ databases">
        <title>Bradyrhizobium forestalis sp. nov., an efficient nitrogen-fixing bacterium isolated from nodules of forest legume species in the Amazon.</title>
        <authorList>
            <person name="Costa E.M."/>
            <person name="Guimaraes A."/>
            <person name="Carvalho T.S."/>
            <person name="Rodrigues T.L."/>
            <person name="Ribeiro P.R.A."/>
            <person name="Lebbe L."/>
            <person name="Willems A."/>
            <person name="Moreira F.M.S."/>
        </authorList>
    </citation>
    <scope>NUCLEOTIDE SEQUENCE [LARGE SCALE GENOMIC DNA]</scope>
    <source>
        <strain evidence="1 2">INPA54B</strain>
    </source>
</reference>
<feature type="non-terminal residue" evidence="1">
    <location>
        <position position="1"/>
    </location>
</feature>
<gene>
    <name evidence="1" type="ORF">CVM73_39180</name>
</gene>
<dbReference type="AlphaFoldDB" id="A0A2M8QWH9"/>
<evidence type="ECO:0000313" key="2">
    <source>
        <dbReference type="Proteomes" id="UP000231194"/>
    </source>
</evidence>
<accession>A0A2M8QWH9</accession>
<proteinExistence type="predicted"/>
<keyword evidence="2" id="KW-1185">Reference proteome</keyword>